<dbReference type="Pfam" id="PF00445">
    <property type="entry name" value="Ribonuclease_T2"/>
    <property type="match status" value="1"/>
</dbReference>
<sequence>MGAAWLAVVLAWTALTLQGCLKTSLSTHTTHTTWTGPVGTKCSRMNSHGRQMDCGSNVEVCGVLTLETGEGKGNYQHPEPVVHGLWPQTSGFGTSECDAPDSSADPAKIYPCFDTQGSASSALWFQRHEWEKHGMCAGVRNADDFFRQVCQLSSAPLQVMAGARAADLDLVDTADQLQRAGFCVYHLDNYNKQVQLSACQDQKGTWHLADVNSFSRVCGGGSSGGTAAGQCITGQRGPRCSSDADCWNKANCQRCAHSGYCTDVPLRALSESESHGGFAFDKEHSPSLLVVNVSIMTVYCALLLTLLWLRRAPPDTEGLASAPLISADREA</sequence>
<feature type="transmembrane region" description="Helical" evidence="3">
    <location>
        <begin position="288"/>
        <end position="309"/>
    </location>
</feature>
<name>A0ABP0M1G8_9DINO</name>
<keyword evidence="4" id="KW-0732">Signal</keyword>
<comment type="caution">
    <text evidence="5">The sequence shown here is derived from an EMBL/GenBank/DDBJ whole genome shotgun (WGS) entry which is preliminary data.</text>
</comment>
<dbReference type="InterPro" id="IPR036430">
    <property type="entry name" value="RNase_T2-like_sf"/>
</dbReference>
<proteinExistence type="inferred from homology"/>
<feature type="chain" id="PRO_5046145138" evidence="4">
    <location>
        <begin position="23"/>
        <end position="331"/>
    </location>
</feature>
<evidence type="ECO:0000256" key="2">
    <source>
        <dbReference type="RuleBase" id="RU004328"/>
    </source>
</evidence>
<dbReference type="Proteomes" id="UP001642464">
    <property type="component" value="Unassembled WGS sequence"/>
</dbReference>
<protein>
    <submittedName>
        <fullName evidence="5">Uncharacterized protein</fullName>
    </submittedName>
</protein>
<evidence type="ECO:0000256" key="1">
    <source>
        <dbReference type="ARBA" id="ARBA00007469"/>
    </source>
</evidence>
<evidence type="ECO:0000313" key="5">
    <source>
        <dbReference type="EMBL" id="CAK9044856.1"/>
    </source>
</evidence>
<reference evidence="5 6" key="1">
    <citation type="submission" date="2024-02" db="EMBL/GenBank/DDBJ databases">
        <authorList>
            <person name="Chen Y."/>
            <person name="Shah S."/>
            <person name="Dougan E. K."/>
            <person name="Thang M."/>
            <person name="Chan C."/>
        </authorList>
    </citation>
    <scope>NUCLEOTIDE SEQUENCE [LARGE SCALE GENOMIC DNA]</scope>
</reference>
<keyword evidence="3" id="KW-0472">Membrane</keyword>
<dbReference type="EMBL" id="CAXAMM010019025">
    <property type="protein sequence ID" value="CAK9044856.1"/>
    <property type="molecule type" value="Genomic_DNA"/>
</dbReference>
<gene>
    <name evidence="5" type="ORF">SCF082_LOCUS25423</name>
</gene>
<dbReference type="PROSITE" id="PS00531">
    <property type="entry name" value="RNASE_T2_2"/>
    <property type="match status" value="1"/>
</dbReference>
<keyword evidence="3" id="KW-1133">Transmembrane helix</keyword>
<dbReference type="SUPFAM" id="SSF55895">
    <property type="entry name" value="Ribonuclease Rh-like"/>
    <property type="match status" value="1"/>
</dbReference>
<feature type="signal peptide" evidence="4">
    <location>
        <begin position="1"/>
        <end position="22"/>
    </location>
</feature>
<dbReference type="InterPro" id="IPR033130">
    <property type="entry name" value="RNase_T2_His_AS_2"/>
</dbReference>
<evidence type="ECO:0000313" key="6">
    <source>
        <dbReference type="Proteomes" id="UP001642464"/>
    </source>
</evidence>
<comment type="similarity">
    <text evidence="1 2">Belongs to the RNase T2 family.</text>
</comment>
<dbReference type="Gene3D" id="3.90.730.10">
    <property type="entry name" value="Ribonuclease T2-like"/>
    <property type="match status" value="1"/>
</dbReference>
<evidence type="ECO:0000256" key="3">
    <source>
        <dbReference type="SAM" id="Phobius"/>
    </source>
</evidence>
<dbReference type="InterPro" id="IPR001568">
    <property type="entry name" value="RNase_T2-like"/>
</dbReference>
<keyword evidence="3" id="KW-0812">Transmembrane</keyword>
<organism evidence="5 6">
    <name type="scientific">Durusdinium trenchii</name>
    <dbReference type="NCBI Taxonomy" id="1381693"/>
    <lineage>
        <taxon>Eukaryota</taxon>
        <taxon>Sar</taxon>
        <taxon>Alveolata</taxon>
        <taxon>Dinophyceae</taxon>
        <taxon>Suessiales</taxon>
        <taxon>Symbiodiniaceae</taxon>
        <taxon>Durusdinium</taxon>
    </lineage>
</organism>
<keyword evidence="6" id="KW-1185">Reference proteome</keyword>
<evidence type="ECO:0000256" key="4">
    <source>
        <dbReference type="SAM" id="SignalP"/>
    </source>
</evidence>
<accession>A0ABP0M1G8</accession>